<dbReference type="Proteomes" id="UP000184204">
    <property type="component" value="Unassembled WGS sequence"/>
</dbReference>
<keyword evidence="6 9" id="KW-1133">Transmembrane helix</keyword>
<evidence type="ECO:0000313" key="11">
    <source>
        <dbReference type="EMBL" id="SHE80249.1"/>
    </source>
</evidence>
<dbReference type="PIRSF" id="PIRSF016661">
    <property type="entry name" value="BioY"/>
    <property type="match status" value="1"/>
</dbReference>
<dbReference type="GO" id="GO:0005886">
    <property type="term" value="C:plasma membrane"/>
    <property type="evidence" value="ECO:0007669"/>
    <property type="project" value="UniProtKB-SubCell"/>
</dbReference>
<keyword evidence="7 8" id="KW-0472">Membrane</keyword>
<keyword evidence="5 9" id="KW-0812">Transmembrane</keyword>
<evidence type="ECO:0000256" key="3">
    <source>
        <dbReference type="ARBA" id="ARBA00022448"/>
    </source>
</evidence>
<evidence type="ECO:0000256" key="6">
    <source>
        <dbReference type="ARBA" id="ARBA00022989"/>
    </source>
</evidence>
<dbReference type="GO" id="GO:0015225">
    <property type="term" value="F:biotin transmembrane transporter activity"/>
    <property type="evidence" value="ECO:0007669"/>
    <property type="project" value="UniProtKB-UniRule"/>
</dbReference>
<evidence type="ECO:0000256" key="4">
    <source>
        <dbReference type="ARBA" id="ARBA00022475"/>
    </source>
</evidence>
<dbReference type="Pfam" id="PF02632">
    <property type="entry name" value="BioY"/>
    <property type="match status" value="1"/>
</dbReference>
<dbReference type="KEGG" id="cpro:CPRO_04740"/>
<dbReference type="InterPro" id="IPR003784">
    <property type="entry name" value="BioY"/>
</dbReference>
<evidence type="ECO:0000256" key="1">
    <source>
        <dbReference type="ARBA" id="ARBA00004651"/>
    </source>
</evidence>
<evidence type="ECO:0000256" key="8">
    <source>
        <dbReference type="PIRNR" id="PIRNR016661"/>
    </source>
</evidence>
<keyword evidence="3 8" id="KW-0813">Transport</keyword>
<reference evidence="12" key="2">
    <citation type="submission" date="2016-01" db="EMBL/GenBank/DDBJ databases">
        <authorList>
            <person name="Poehlein A."/>
            <person name="Schlien K."/>
            <person name="Gottschalk G."/>
            <person name="Buckel W."/>
            <person name="Daniel R."/>
        </authorList>
    </citation>
    <scope>NUCLEOTIDE SEQUENCE [LARGE SCALE GENOMIC DNA]</scope>
    <source>
        <strain evidence="12">X2</strain>
    </source>
</reference>
<accession>A0A0X8V9Y2</accession>
<protein>
    <recommendedName>
        <fullName evidence="8">Biotin transporter</fullName>
    </recommendedName>
</protein>
<proteinExistence type="inferred from homology"/>
<evidence type="ECO:0000256" key="9">
    <source>
        <dbReference type="SAM" id="Phobius"/>
    </source>
</evidence>
<sequence>MRTKELATISLMTAIICILAPISIPIPFSPVALTLCTFALYLSAYVLKPKQAIAATALYLFIGSIGIPVFSGYTAGFAKFAGPGGGYLVGYLFLVAISAYFVRKFPDSPTLQMMGALLGTLATYSIGTFWLSKVTNASFLSTLPMGAFVFIPLDIVKIFLSCILGRKIQYYLKS</sequence>
<dbReference type="EMBL" id="CP014223">
    <property type="protein sequence ID" value="AMJ40083.1"/>
    <property type="molecule type" value="Genomic_DNA"/>
</dbReference>
<evidence type="ECO:0000313" key="12">
    <source>
        <dbReference type="Proteomes" id="UP000068026"/>
    </source>
</evidence>
<dbReference type="RefSeq" id="WP_066047460.1">
    <property type="nucleotide sequence ID" value="NZ_CP014223.1"/>
</dbReference>
<dbReference type="Proteomes" id="UP000068026">
    <property type="component" value="Chromosome"/>
</dbReference>
<name>A0A0X8V9Y2_ANAPI</name>
<reference evidence="13" key="3">
    <citation type="submission" date="2016-11" db="EMBL/GenBank/DDBJ databases">
        <authorList>
            <person name="Jaros S."/>
            <person name="Januszkiewicz K."/>
            <person name="Wedrychowicz H."/>
        </authorList>
    </citation>
    <scope>NUCLEOTIDE SEQUENCE [LARGE SCALE GENOMIC DNA]</scope>
    <source>
        <strain evidence="13">DSM 1682</strain>
    </source>
</reference>
<evidence type="ECO:0000256" key="5">
    <source>
        <dbReference type="ARBA" id="ARBA00022692"/>
    </source>
</evidence>
<feature type="transmembrane region" description="Helical" evidence="9">
    <location>
        <begin position="143"/>
        <end position="164"/>
    </location>
</feature>
<evidence type="ECO:0000313" key="10">
    <source>
        <dbReference type="EMBL" id="AMJ40083.1"/>
    </source>
</evidence>
<dbReference type="Gene3D" id="1.10.1760.20">
    <property type="match status" value="1"/>
</dbReference>
<feature type="transmembrane region" description="Helical" evidence="9">
    <location>
        <begin position="59"/>
        <end position="78"/>
    </location>
</feature>
<feature type="transmembrane region" description="Helical" evidence="9">
    <location>
        <begin position="7"/>
        <end position="24"/>
    </location>
</feature>
<dbReference type="AlphaFoldDB" id="A0A0X8V9Y2"/>
<organism evidence="11 13">
    <name type="scientific">Anaerotignum propionicum DSM 1682</name>
    <dbReference type="NCBI Taxonomy" id="991789"/>
    <lineage>
        <taxon>Bacteria</taxon>
        <taxon>Bacillati</taxon>
        <taxon>Bacillota</taxon>
        <taxon>Clostridia</taxon>
        <taxon>Lachnospirales</taxon>
        <taxon>Anaerotignaceae</taxon>
        <taxon>Anaerotignum</taxon>
    </lineage>
</organism>
<keyword evidence="4 8" id="KW-1003">Cell membrane</keyword>
<reference evidence="11" key="4">
    <citation type="submission" date="2016-11" db="EMBL/GenBank/DDBJ databases">
        <authorList>
            <person name="Varghese N."/>
            <person name="Submissions S."/>
        </authorList>
    </citation>
    <scope>NUCLEOTIDE SEQUENCE</scope>
    <source>
        <strain evidence="11">DSM 1682</strain>
    </source>
</reference>
<feature type="transmembrane region" description="Helical" evidence="9">
    <location>
        <begin position="114"/>
        <end position="131"/>
    </location>
</feature>
<evidence type="ECO:0000256" key="2">
    <source>
        <dbReference type="ARBA" id="ARBA00010692"/>
    </source>
</evidence>
<evidence type="ECO:0000256" key="7">
    <source>
        <dbReference type="ARBA" id="ARBA00023136"/>
    </source>
</evidence>
<comment type="subcellular location">
    <subcellularLocation>
        <location evidence="1 8">Cell membrane</location>
        <topology evidence="1 8">Multi-pass membrane protein</topology>
    </subcellularLocation>
</comment>
<dbReference type="OrthoDB" id="9803495at2"/>
<dbReference type="PANTHER" id="PTHR34295">
    <property type="entry name" value="BIOTIN TRANSPORTER BIOY"/>
    <property type="match status" value="1"/>
</dbReference>
<reference evidence="10 12" key="1">
    <citation type="journal article" date="2016" name="Genome Announc.">
        <title>Complete Genome Sequence of the Amino Acid-Fermenting Clostridium propionicum X2 (DSM 1682).</title>
        <authorList>
            <person name="Poehlein A."/>
            <person name="Schlien K."/>
            <person name="Chowdhury N.P."/>
            <person name="Gottschalk G."/>
            <person name="Buckel W."/>
            <person name="Daniel R."/>
        </authorList>
    </citation>
    <scope>NUCLEOTIDE SEQUENCE [LARGE SCALE GENOMIC DNA]</scope>
    <source>
        <strain evidence="10 12">X2</strain>
    </source>
</reference>
<dbReference type="PANTHER" id="PTHR34295:SF4">
    <property type="entry name" value="BIOTIN TRANSPORTER BIOY-RELATED"/>
    <property type="match status" value="1"/>
</dbReference>
<feature type="transmembrane region" description="Helical" evidence="9">
    <location>
        <begin position="84"/>
        <end position="102"/>
    </location>
</feature>
<gene>
    <name evidence="10" type="primary">bioY2</name>
    <name evidence="10" type="ORF">CPRO_04740</name>
    <name evidence="11" type="ORF">SAMN02745151_01857</name>
</gene>
<evidence type="ECO:0000313" key="13">
    <source>
        <dbReference type="Proteomes" id="UP000184204"/>
    </source>
</evidence>
<keyword evidence="12" id="KW-1185">Reference proteome</keyword>
<dbReference type="EMBL" id="FQUA01000007">
    <property type="protein sequence ID" value="SHE80249.1"/>
    <property type="molecule type" value="Genomic_DNA"/>
</dbReference>
<comment type="similarity">
    <text evidence="2 8">Belongs to the BioY family.</text>
</comment>
<feature type="transmembrane region" description="Helical" evidence="9">
    <location>
        <begin position="30"/>
        <end position="47"/>
    </location>
</feature>